<reference evidence="1 2" key="1">
    <citation type="submission" date="2016-11" db="EMBL/GenBank/DDBJ databases">
        <authorList>
            <person name="Jaros S."/>
            <person name="Januszkiewicz K."/>
            <person name="Wedrychowicz H."/>
        </authorList>
    </citation>
    <scope>NUCLEOTIDE SEQUENCE [LARGE SCALE GENOMIC DNA]</scope>
    <source>
        <strain evidence="1">NVI 5450</strain>
    </source>
</reference>
<dbReference type="Proteomes" id="UP000183794">
    <property type="component" value="Unassembled WGS sequence"/>
</dbReference>
<sequence>MAAIILFSENSASKICSESQFNDKTLDSVQFNANKMTNNTNP</sequence>
<accession>A0A1L0BPM2</accession>
<organism evidence="1 2">
    <name type="scientific">Moritella viscosa</name>
    <dbReference type="NCBI Taxonomy" id="80854"/>
    <lineage>
        <taxon>Bacteria</taxon>
        <taxon>Pseudomonadati</taxon>
        <taxon>Pseudomonadota</taxon>
        <taxon>Gammaproteobacteria</taxon>
        <taxon>Alteromonadales</taxon>
        <taxon>Moritellaceae</taxon>
        <taxon>Moritella</taxon>
    </lineage>
</organism>
<name>A0A1L0BPM2_9GAMM</name>
<proteinExistence type="predicted"/>
<evidence type="ECO:0000313" key="1">
    <source>
        <dbReference type="EMBL" id="SGZ07341.1"/>
    </source>
</evidence>
<dbReference type="EMBL" id="FPLD01000085">
    <property type="protein sequence ID" value="SGZ07341.1"/>
    <property type="molecule type" value="Genomic_DNA"/>
</dbReference>
<dbReference type="AlphaFoldDB" id="A0A1L0BPM2"/>
<protein>
    <submittedName>
        <fullName evidence="1">Uncharacterized protein</fullName>
    </submittedName>
</protein>
<evidence type="ECO:0000313" key="2">
    <source>
        <dbReference type="Proteomes" id="UP000183794"/>
    </source>
</evidence>
<gene>
    <name evidence="1" type="ORF">NVI5450_3179</name>
</gene>